<organism evidence="1 2">
    <name type="scientific">Bradyrhizobium valentinum</name>
    <dbReference type="NCBI Taxonomy" id="1518501"/>
    <lineage>
        <taxon>Bacteria</taxon>
        <taxon>Pseudomonadati</taxon>
        <taxon>Pseudomonadota</taxon>
        <taxon>Alphaproteobacteria</taxon>
        <taxon>Hyphomicrobiales</taxon>
        <taxon>Nitrobacteraceae</taxon>
        <taxon>Bradyrhizobium</taxon>
    </lineage>
</organism>
<keyword evidence="1" id="KW-0547">Nucleotide-binding</keyword>
<dbReference type="GO" id="GO:0005524">
    <property type="term" value="F:ATP binding"/>
    <property type="evidence" value="ECO:0007669"/>
    <property type="project" value="UniProtKB-KW"/>
</dbReference>
<dbReference type="OrthoDB" id="9787478at2"/>
<dbReference type="EMBL" id="LLXX01000118">
    <property type="protein sequence ID" value="KRR05522.1"/>
    <property type="molecule type" value="Genomic_DNA"/>
</dbReference>
<keyword evidence="2" id="KW-1185">Reference proteome</keyword>
<gene>
    <name evidence="1" type="ORF">CP49_03290</name>
</gene>
<dbReference type="Proteomes" id="UP000051913">
    <property type="component" value="Unassembled WGS sequence"/>
</dbReference>
<dbReference type="STRING" id="1518501.CQ10_22905"/>
<dbReference type="InterPro" id="IPR011101">
    <property type="entry name" value="DUF5131"/>
</dbReference>
<sequence length="259" mass="29855">MAETQIEWTDATWNPVAGCTIVSAGCTNCYAMEMARRLQAMDVEKYKGLTRRSGKRTIWNGMVREDQSALDIPLRWKKPKKIFVNSMSDLFHERVSDAFILKVWDVMRSTPHHHYQILTKRPERMGALVKKKIADVLPNVWLGTSIENEEVVERADHLRVVPAAIRFISFEPLIGAVGKVNLSNIHWAIVGGESGRSARPIREVWIDEIFDQCVRQRTAFFFKQWGTWGKDNKRRSKKANGRVYRDQVWDQMPISGLAL</sequence>
<dbReference type="Pfam" id="PF07505">
    <property type="entry name" value="DUF5131"/>
    <property type="match status" value="1"/>
</dbReference>
<evidence type="ECO:0000313" key="2">
    <source>
        <dbReference type="Proteomes" id="UP000051913"/>
    </source>
</evidence>
<dbReference type="AlphaFoldDB" id="A0A0R3KYD8"/>
<accession>A0A0R3KYD8</accession>
<evidence type="ECO:0000313" key="1">
    <source>
        <dbReference type="EMBL" id="KRR05522.1"/>
    </source>
</evidence>
<keyword evidence="1" id="KW-0067">ATP-binding</keyword>
<dbReference type="RefSeq" id="WP_057851476.1">
    <property type="nucleotide sequence ID" value="NZ_LLXX01000118.1"/>
</dbReference>
<comment type="caution">
    <text evidence="1">The sequence shown here is derived from an EMBL/GenBank/DDBJ whole genome shotgun (WGS) entry which is preliminary data.</text>
</comment>
<protein>
    <submittedName>
        <fullName evidence="1">ABC transporter ATP-binding protein</fullName>
    </submittedName>
</protein>
<name>A0A0R3KYD8_9BRAD</name>
<reference evidence="1 2" key="1">
    <citation type="submission" date="2014-03" db="EMBL/GenBank/DDBJ databases">
        <title>Bradyrhizobium valentinum sp. nov., isolated from effective nodules of Lupinus mariae-josephae, a lupine endemic of basic-lime soils in Eastern Spain.</title>
        <authorList>
            <person name="Duran D."/>
            <person name="Rey L."/>
            <person name="Navarro A."/>
            <person name="Busquets A."/>
            <person name="Imperial J."/>
            <person name="Ruiz-Argueso T."/>
        </authorList>
    </citation>
    <scope>NUCLEOTIDE SEQUENCE [LARGE SCALE GENOMIC DNA]</scope>
    <source>
        <strain evidence="1 2">LmjM3</strain>
    </source>
</reference>
<proteinExistence type="predicted"/>